<evidence type="ECO:0008006" key="3">
    <source>
        <dbReference type="Google" id="ProtNLM"/>
    </source>
</evidence>
<dbReference type="Proteomes" id="UP000253977">
    <property type="component" value="Unassembled WGS sequence"/>
</dbReference>
<proteinExistence type="predicted"/>
<protein>
    <recommendedName>
        <fullName evidence="3">Tetratricopeptide repeat-like domain-containing protein</fullName>
    </recommendedName>
</protein>
<keyword evidence="2" id="KW-1185">Reference proteome</keyword>
<dbReference type="RefSeq" id="WP_114512631.1">
    <property type="nucleotide sequence ID" value="NZ_QPMK01000021.1"/>
</dbReference>
<name>A0A369TGP0_9RHOB</name>
<evidence type="ECO:0000313" key="1">
    <source>
        <dbReference type="EMBL" id="RDD64519.1"/>
    </source>
</evidence>
<organism evidence="1 2">
    <name type="scientific">Thalassococcus profundi</name>
    <dbReference type="NCBI Taxonomy" id="2282382"/>
    <lineage>
        <taxon>Bacteria</taxon>
        <taxon>Pseudomonadati</taxon>
        <taxon>Pseudomonadota</taxon>
        <taxon>Alphaproteobacteria</taxon>
        <taxon>Rhodobacterales</taxon>
        <taxon>Roseobacteraceae</taxon>
        <taxon>Thalassococcus</taxon>
    </lineage>
</organism>
<reference evidence="1 2" key="1">
    <citation type="submission" date="2018-07" db="EMBL/GenBank/DDBJ databases">
        <title>Thalassococcus profundi sp. nov., a marine bacterium isolated from deep seawater of Okinawa Trough.</title>
        <authorList>
            <person name="Yu M."/>
        </authorList>
    </citation>
    <scope>NUCLEOTIDE SEQUENCE [LARGE SCALE GENOMIC DNA]</scope>
    <source>
        <strain evidence="1 2">WRAS1</strain>
    </source>
</reference>
<dbReference type="EMBL" id="QPMK01000021">
    <property type="protein sequence ID" value="RDD64519.1"/>
    <property type="molecule type" value="Genomic_DNA"/>
</dbReference>
<evidence type="ECO:0000313" key="2">
    <source>
        <dbReference type="Proteomes" id="UP000253977"/>
    </source>
</evidence>
<accession>A0A369TGP0</accession>
<dbReference type="AlphaFoldDB" id="A0A369TGP0"/>
<comment type="caution">
    <text evidence="1">The sequence shown here is derived from an EMBL/GenBank/DDBJ whole genome shotgun (WGS) entry which is preliminary data.</text>
</comment>
<dbReference type="OrthoDB" id="9812811at2"/>
<gene>
    <name evidence="1" type="ORF">DU478_19875</name>
</gene>
<sequence length="284" mass="31748">MSDDQSLRDRVLVLESRLIELKDRIEKPPKPPLWKRIVSWEMLRNLMVVVGIPAAGWGAYTVLDEQLISQKALERQARLSIASAELAELQSFNEGVFIQQAQDNDRVAFAKTEAQRGRVERLTKNLVAFWQDYPEELTRSEKTTLAEALLGLQQTDTALAVANTVDETAMGPIWQGDMDLLRGRILFARGPAQDPDAARDALRAALAHAETHPDDGVRLGLMEKYAAVRLQNEIWLDTRCSDVVPIADFLQTLVDDADPEGGVDEVREVTLRVLDAHARQCPDS</sequence>